<comment type="caution">
    <text evidence="6">The sequence shown here is derived from an EMBL/GenBank/DDBJ whole genome shotgun (WGS) entry which is preliminary data.</text>
</comment>
<accession>A0ABT3B6Q7</accession>
<reference evidence="6 7" key="1">
    <citation type="submission" date="2022-10" db="EMBL/GenBank/DDBJ databases">
        <title>Identification of biosynthetic pathway for the production of the potent trypsin inhibitor radiosumin.</title>
        <authorList>
            <person name="Fewer D.P."/>
            <person name="Delbaje E."/>
            <person name="Ouyang X."/>
            <person name="Agostino P.D."/>
            <person name="Wahlsten M."/>
            <person name="Jokela J."/>
            <person name="Permi P."/>
            <person name="Haapaniemi E."/>
            <person name="Koistinen H."/>
        </authorList>
    </citation>
    <scope>NUCLEOTIDE SEQUENCE [LARGE SCALE GENOMIC DNA]</scope>
    <source>
        <strain evidence="6 7">NIES-515</strain>
    </source>
</reference>
<keyword evidence="1" id="KW-0436">Ligase</keyword>
<dbReference type="Proteomes" id="UP001526143">
    <property type="component" value="Unassembled WGS sequence"/>
</dbReference>
<evidence type="ECO:0000256" key="3">
    <source>
        <dbReference type="ARBA" id="ARBA00023098"/>
    </source>
</evidence>
<dbReference type="InterPro" id="IPR000873">
    <property type="entry name" value="AMP-dep_synth/lig_dom"/>
</dbReference>
<dbReference type="Pfam" id="PF23562">
    <property type="entry name" value="AMP-binding_C_3"/>
    <property type="match status" value="1"/>
</dbReference>
<evidence type="ECO:0000313" key="6">
    <source>
        <dbReference type="EMBL" id="MCV3216579.1"/>
    </source>
</evidence>
<dbReference type="InterPro" id="IPR042099">
    <property type="entry name" value="ANL_N_sf"/>
</dbReference>
<evidence type="ECO:0000256" key="1">
    <source>
        <dbReference type="ARBA" id="ARBA00022598"/>
    </source>
</evidence>
<dbReference type="RefSeq" id="WP_263748235.1">
    <property type="nucleotide sequence ID" value="NZ_JAOWRF010000342.1"/>
</dbReference>
<dbReference type="Pfam" id="PF00501">
    <property type="entry name" value="AMP-binding"/>
    <property type="match status" value="1"/>
</dbReference>
<gene>
    <name evidence="6" type="ORF">OGM63_24240</name>
</gene>
<sequence length="525" mass="58907">MKSNDSTYITYRIHNDVIRKTYSQCYREAIALSCAFKWLGVNQGDIVAIHGGTSYAWFVTDLACVLAGAVSLALYPSAPRSRVLVAIKEMKVSLLVTEDCDHCKEYTDLGCKVISLSDTNNAQIVSVAFLIAQFINAEPPSIVFLDPFTIVSTSGTLSEPRFFAVHSYPLLYTIDRFKEIYSFTSQDSLLMVLPQSHLPQRMLTYGMIKNRIDIILSNPTRLIQDSIEFAPTIHVIVPRLLQHLDSRLSKISNLQQQKTGTQLSVANVFGPKARCIFIGSAPTPKSLLEKFQRMGCPIFEVYGTTELGMIAINSPQYQRFGRVGKVVDWGSVMIAPETNEVLFSTNIPFLYGLIKDGKVIHDEKFGRELTSTGDVGRLDEDGYLSLAGRIKEFVALLSGEKIFVRPMEEEISKIQSVEACVVVGNGERELSALIFVELDTISNNREVQEEYIGTAIMEINHSLHPWERIKKFLLIGELPTVENGCLTETLKLRRHIISERYAKNNAQYRLVTATKNDNIEERVGQ</sequence>
<keyword evidence="7" id="KW-1185">Reference proteome</keyword>
<evidence type="ECO:0000259" key="5">
    <source>
        <dbReference type="Pfam" id="PF00501"/>
    </source>
</evidence>
<dbReference type="EMBL" id="JAOWRF010000342">
    <property type="protein sequence ID" value="MCV3216579.1"/>
    <property type="molecule type" value="Genomic_DNA"/>
</dbReference>
<name>A0ABT3B6Q7_9CYAN</name>
<keyword evidence="3" id="KW-0443">Lipid metabolism</keyword>
<dbReference type="SUPFAM" id="SSF56801">
    <property type="entry name" value="Acetyl-CoA synthetase-like"/>
    <property type="match status" value="1"/>
</dbReference>
<evidence type="ECO:0000256" key="2">
    <source>
        <dbReference type="ARBA" id="ARBA00022832"/>
    </source>
</evidence>
<organism evidence="6 7">
    <name type="scientific">Plectonema radiosum NIES-515</name>
    <dbReference type="NCBI Taxonomy" id="2986073"/>
    <lineage>
        <taxon>Bacteria</taxon>
        <taxon>Bacillati</taxon>
        <taxon>Cyanobacteriota</taxon>
        <taxon>Cyanophyceae</taxon>
        <taxon>Oscillatoriophycideae</taxon>
        <taxon>Oscillatoriales</taxon>
        <taxon>Microcoleaceae</taxon>
        <taxon>Plectonema</taxon>
    </lineage>
</organism>
<evidence type="ECO:0000313" key="7">
    <source>
        <dbReference type="Proteomes" id="UP001526143"/>
    </source>
</evidence>
<keyword evidence="2" id="KW-0276">Fatty acid metabolism</keyword>
<dbReference type="PANTHER" id="PTHR43272:SF32">
    <property type="entry name" value="AMP-DEPENDENT SYNTHETASE_LIGASE DOMAIN-CONTAINING PROTEIN"/>
    <property type="match status" value="1"/>
</dbReference>
<protein>
    <recommendedName>
        <fullName evidence="4">Acyl-CoA synthetase</fullName>
    </recommendedName>
</protein>
<dbReference type="PANTHER" id="PTHR43272">
    <property type="entry name" value="LONG-CHAIN-FATTY-ACID--COA LIGASE"/>
    <property type="match status" value="1"/>
</dbReference>
<evidence type="ECO:0000256" key="4">
    <source>
        <dbReference type="ARBA" id="ARBA00032875"/>
    </source>
</evidence>
<proteinExistence type="predicted"/>
<dbReference type="Gene3D" id="3.40.50.12780">
    <property type="entry name" value="N-terminal domain of ligase-like"/>
    <property type="match status" value="1"/>
</dbReference>
<feature type="domain" description="AMP-dependent synthetase/ligase" evidence="5">
    <location>
        <begin position="11"/>
        <end position="335"/>
    </location>
</feature>